<dbReference type="PANTHER" id="PTHR39201:SF1">
    <property type="entry name" value="FLAVODOXIN-LIKE DOMAIN-CONTAINING PROTEIN"/>
    <property type="match status" value="1"/>
</dbReference>
<dbReference type="PROSITE" id="PS00201">
    <property type="entry name" value="FLAVODOXIN"/>
    <property type="match status" value="1"/>
</dbReference>
<dbReference type="GO" id="GO:0010181">
    <property type="term" value="F:FMN binding"/>
    <property type="evidence" value="ECO:0007669"/>
    <property type="project" value="InterPro"/>
</dbReference>
<dbReference type="SUPFAM" id="SSF52218">
    <property type="entry name" value="Flavoproteins"/>
    <property type="match status" value="1"/>
</dbReference>
<reference evidence="2 3" key="1">
    <citation type="submission" date="2017-04" db="EMBL/GenBank/DDBJ databases">
        <title>Monoglobus pectinilyticus 14 draft genome.</title>
        <authorList>
            <person name="Kim C."/>
            <person name="Rosendale D.I."/>
            <person name="Kelly W.J."/>
            <person name="Tannock G.W."/>
            <person name="Patchett M.L."/>
            <person name="Jordens J.Z."/>
        </authorList>
    </citation>
    <scope>NUCLEOTIDE SEQUENCE [LARGE SCALE GENOMIC DNA]</scope>
    <source>
        <strain evidence="2 3">14</strain>
    </source>
</reference>
<dbReference type="EMBL" id="CP020991">
    <property type="protein sequence ID" value="AUO19643.1"/>
    <property type="molecule type" value="Genomic_DNA"/>
</dbReference>
<organism evidence="2 3">
    <name type="scientific">Monoglobus pectinilyticus</name>
    <dbReference type="NCBI Taxonomy" id="1981510"/>
    <lineage>
        <taxon>Bacteria</taxon>
        <taxon>Bacillati</taxon>
        <taxon>Bacillota</taxon>
        <taxon>Clostridia</taxon>
        <taxon>Monoglobales</taxon>
        <taxon>Monoglobaceae</taxon>
        <taxon>Monoglobus</taxon>
    </lineage>
</organism>
<evidence type="ECO:0000259" key="1">
    <source>
        <dbReference type="PROSITE" id="PS50902"/>
    </source>
</evidence>
<dbReference type="GO" id="GO:0009055">
    <property type="term" value="F:electron transfer activity"/>
    <property type="evidence" value="ECO:0007669"/>
    <property type="project" value="InterPro"/>
</dbReference>
<dbReference type="Pfam" id="PF12682">
    <property type="entry name" value="Flavodoxin_4"/>
    <property type="match status" value="1"/>
</dbReference>
<proteinExistence type="predicted"/>
<evidence type="ECO:0000313" key="3">
    <source>
        <dbReference type="Proteomes" id="UP000235589"/>
    </source>
</evidence>
<dbReference type="AlphaFoldDB" id="A0A2K9P321"/>
<feature type="domain" description="Flavodoxin-like" evidence="1">
    <location>
        <begin position="3"/>
        <end position="157"/>
    </location>
</feature>
<accession>A0A2K9P321</accession>
<dbReference type="RefSeq" id="WP_102365831.1">
    <property type="nucleotide sequence ID" value="NZ_CP020991.1"/>
</dbReference>
<protein>
    <submittedName>
        <fullName evidence="2">Flavodoxin</fullName>
    </submittedName>
</protein>
<dbReference type="PROSITE" id="PS50902">
    <property type="entry name" value="FLAVODOXIN_LIKE"/>
    <property type="match status" value="1"/>
</dbReference>
<evidence type="ECO:0000313" key="2">
    <source>
        <dbReference type="EMBL" id="AUO19643.1"/>
    </source>
</evidence>
<dbReference type="OrthoDB" id="9806505at2"/>
<keyword evidence="3" id="KW-1185">Reference proteome</keyword>
<dbReference type="GO" id="GO:0016651">
    <property type="term" value="F:oxidoreductase activity, acting on NAD(P)H"/>
    <property type="evidence" value="ECO:0007669"/>
    <property type="project" value="UniProtKB-ARBA"/>
</dbReference>
<dbReference type="InterPro" id="IPR029039">
    <property type="entry name" value="Flavoprotein-like_sf"/>
</dbReference>
<dbReference type="Proteomes" id="UP000235589">
    <property type="component" value="Chromosome"/>
</dbReference>
<gene>
    <name evidence="2" type="ORF">B9O19_01483</name>
</gene>
<dbReference type="InterPro" id="IPR008254">
    <property type="entry name" value="Flavodoxin/NO_synth"/>
</dbReference>
<dbReference type="Gene3D" id="3.40.50.360">
    <property type="match status" value="1"/>
</dbReference>
<dbReference type="KEGG" id="mpec:B9O19_01483"/>
<sequence length="162" mass="18213">MKGLVLYYSYSGNTEKVAKMIQRATGFDIAEIKPVKNYEGDYNSVVNQGKKEVDNRVEPEIVDLKCDLSQYDTVVLGSPVWWYTFAPPVRTVLSGNNWSGKVIYPFATNGGWLGHTFEDIKDMCRGAEVKSGLNLKFSGTAMKTKKDEIEKWTENIKQGGEL</sequence>
<dbReference type="GeneID" id="98062875"/>
<name>A0A2K9P321_9FIRM</name>
<dbReference type="InterPro" id="IPR001226">
    <property type="entry name" value="Flavodoxin_CS"/>
</dbReference>
<dbReference type="PANTHER" id="PTHR39201">
    <property type="entry name" value="EXPORTED PROTEIN-RELATED"/>
    <property type="match status" value="1"/>
</dbReference>